<accession>A0A1J1J6H8</accession>
<sequence>MNYYEPELGANVLPTFSSSPKRRKQCVTKSSLSAQSSRHPPVYQCFLQLGNVKHRMLRLQTQKRENFPASLFRQPDVEVPSNFPHFIPSRGWNNKKSVVKSRVNK</sequence>
<gene>
    <name evidence="1" type="ORF">CLUMA_CG021150</name>
</gene>
<organism evidence="1 2">
    <name type="scientific">Clunio marinus</name>
    <dbReference type="NCBI Taxonomy" id="568069"/>
    <lineage>
        <taxon>Eukaryota</taxon>
        <taxon>Metazoa</taxon>
        <taxon>Ecdysozoa</taxon>
        <taxon>Arthropoda</taxon>
        <taxon>Hexapoda</taxon>
        <taxon>Insecta</taxon>
        <taxon>Pterygota</taxon>
        <taxon>Neoptera</taxon>
        <taxon>Endopterygota</taxon>
        <taxon>Diptera</taxon>
        <taxon>Nematocera</taxon>
        <taxon>Chironomoidea</taxon>
        <taxon>Chironomidae</taxon>
        <taxon>Clunio</taxon>
    </lineage>
</organism>
<protein>
    <submittedName>
        <fullName evidence="1">CLUMA_CG021150, isoform A</fullName>
    </submittedName>
</protein>
<keyword evidence="2" id="KW-1185">Reference proteome</keyword>
<reference evidence="1 2" key="1">
    <citation type="submission" date="2015-04" db="EMBL/GenBank/DDBJ databases">
        <authorList>
            <person name="Syromyatnikov M.Y."/>
            <person name="Popov V.N."/>
        </authorList>
    </citation>
    <scope>NUCLEOTIDE SEQUENCE [LARGE SCALE GENOMIC DNA]</scope>
</reference>
<name>A0A1J1J6H8_9DIPT</name>
<evidence type="ECO:0000313" key="1">
    <source>
        <dbReference type="EMBL" id="CRL08021.1"/>
    </source>
</evidence>
<dbReference type="AlphaFoldDB" id="A0A1J1J6H8"/>
<dbReference type="EMBL" id="CVRI01000074">
    <property type="protein sequence ID" value="CRL08021.1"/>
    <property type="molecule type" value="Genomic_DNA"/>
</dbReference>
<proteinExistence type="predicted"/>
<evidence type="ECO:0000313" key="2">
    <source>
        <dbReference type="Proteomes" id="UP000183832"/>
    </source>
</evidence>
<dbReference type="Proteomes" id="UP000183832">
    <property type="component" value="Unassembled WGS sequence"/>
</dbReference>